<organism evidence="1 2">
    <name type="scientific">Pyrobaculum neutrophilum (strain DSM 2338 / JCM 9278 / NBRC 100436 / V24Sta)</name>
    <name type="common">Thermoproteus neutrophilus</name>
    <dbReference type="NCBI Taxonomy" id="444157"/>
    <lineage>
        <taxon>Archaea</taxon>
        <taxon>Thermoproteota</taxon>
        <taxon>Thermoprotei</taxon>
        <taxon>Thermoproteales</taxon>
        <taxon>Thermoproteaceae</taxon>
        <taxon>Pyrobaculum</taxon>
    </lineage>
</organism>
<keyword evidence="2" id="KW-1185">Reference proteome</keyword>
<dbReference type="KEGG" id="tne:Tneu_0892"/>
<sequence>MFRAATAAAVHANAVVKATRRRETHVGGVGLATVARCLPESHAAVDAARVVRPRANRLQPTSPRRDVYGIHAPYVGHGVDVRQARRGV</sequence>
<dbReference type="HOGENOM" id="CLU_2461897_0_0_2"/>
<reference evidence="1" key="1">
    <citation type="submission" date="2008-03" db="EMBL/GenBank/DDBJ databases">
        <title>Complete sequence of Thermoproteus neutrophilus V24Sta.</title>
        <authorList>
            <consortium name="US DOE Joint Genome Institute"/>
            <person name="Copeland A."/>
            <person name="Lucas S."/>
            <person name="Lapidus A."/>
            <person name="Glavina del Rio T."/>
            <person name="Dalin E."/>
            <person name="Tice H."/>
            <person name="Bruce D."/>
            <person name="Goodwin L."/>
            <person name="Pitluck S."/>
            <person name="Sims D."/>
            <person name="Brettin T."/>
            <person name="Detter J.C."/>
            <person name="Han C."/>
            <person name="Kuske C.R."/>
            <person name="Schmutz J."/>
            <person name="Larimer F."/>
            <person name="Land M."/>
            <person name="Hauser L."/>
            <person name="Kyrpides N."/>
            <person name="Mikhailova N."/>
            <person name="Biddle J.F."/>
            <person name="Zhang Z."/>
            <person name="Fitz-Gibbon S.T."/>
            <person name="Lowe T.M."/>
            <person name="Saltikov C."/>
            <person name="House C.H."/>
            <person name="Richardson P."/>
        </authorList>
    </citation>
    <scope>NUCLEOTIDE SEQUENCE [LARGE SCALE GENOMIC DNA]</scope>
    <source>
        <strain evidence="1">V24Sta</strain>
    </source>
</reference>
<dbReference type="EMBL" id="CP001014">
    <property type="protein sequence ID" value="ACB39829.1"/>
    <property type="molecule type" value="Genomic_DNA"/>
</dbReference>
<dbReference type="STRING" id="444157.Tneu_0892"/>
<name>B1YDG6_PYRNV</name>
<accession>B1YDG6</accession>
<gene>
    <name evidence="1" type="ordered locus">Tneu_0892</name>
</gene>
<dbReference type="AlphaFoldDB" id="B1YDG6"/>
<evidence type="ECO:0000313" key="1">
    <source>
        <dbReference type="EMBL" id="ACB39829.1"/>
    </source>
</evidence>
<evidence type="ECO:0000313" key="2">
    <source>
        <dbReference type="Proteomes" id="UP000001694"/>
    </source>
</evidence>
<protein>
    <submittedName>
        <fullName evidence="1">Uncharacterized protein</fullName>
    </submittedName>
</protein>
<proteinExistence type="predicted"/>
<dbReference type="Proteomes" id="UP000001694">
    <property type="component" value="Chromosome"/>
</dbReference>